<proteinExistence type="predicted"/>
<comment type="caution">
    <text evidence="1">The sequence shown here is derived from an EMBL/GenBank/DDBJ whole genome shotgun (WGS) entry which is preliminary data.</text>
</comment>
<name>A0A498K5G4_MALDO</name>
<evidence type="ECO:0000313" key="2">
    <source>
        <dbReference type="Proteomes" id="UP000290289"/>
    </source>
</evidence>
<evidence type="ECO:0000313" key="1">
    <source>
        <dbReference type="EMBL" id="RXI01215.1"/>
    </source>
</evidence>
<accession>A0A498K5G4</accession>
<dbReference type="EMBL" id="RDQH01000330">
    <property type="protein sequence ID" value="RXI01215.1"/>
    <property type="molecule type" value="Genomic_DNA"/>
</dbReference>
<organism evidence="1 2">
    <name type="scientific">Malus domestica</name>
    <name type="common">Apple</name>
    <name type="synonym">Pyrus malus</name>
    <dbReference type="NCBI Taxonomy" id="3750"/>
    <lineage>
        <taxon>Eukaryota</taxon>
        <taxon>Viridiplantae</taxon>
        <taxon>Streptophyta</taxon>
        <taxon>Embryophyta</taxon>
        <taxon>Tracheophyta</taxon>
        <taxon>Spermatophyta</taxon>
        <taxon>Magnoliopsida</taxon>
        <taxon>eudicotyledons</taxon>
        <taxon>Gunneridae</taxon>
        <taxon>Pentapetalae</taxon>
        <taxon>rosids</taxon>
        <taxon>fabids</taxon>
        <taxon>Rosales</taxon>
        <taxon>Rosaceae</taxon>
        <taxon>Amygdaloideae</taxon>
        <taxon>Maleae</taxon>
        <taxon>Malus</taxon>
    </lineage>
</organism>
<dbReference type="Proteomes" id="UP000290289">
    <property type="component" value="Chromosome 4"/>
</dbReference>
<protein>
    <submittedName>
        <fullName evidence="1">Uncharacterized protein</fullName>
    </submittedName>
</protein>
<reference evidence="1 2" key="1">
    <citation type="submission" date="2018-10" db="EMBL/GenBank/DDBJ databases">
        <title>A high-quality apple genome assembly.</title>
        <authorList>
            <person name="Hu J."/>
        </authorList>
    </citation>
    <scope>NUCLEOTIDE SEQUENCE [LARGE SCALE GENOMIC DNA]</scope>
    <source>
        <strain evidence="2">cv. HFTH1</strain>
        <tissue evidence="1">Young leaf</tissue>
    </source>
</reference>
<sequence length="108" mass="12675">MPGSKEWRKTTLVPIKLLMYHKQPGRPKTSRKKEADEIPKRAIKLRRYGIVTSCNICEVDDHNSATCRNNEHEVSKIKVKPNLKFQLKLNVNLQFNLNLKLKGRQFYL</sequence>
<gene>
    <name evidence="1" type="ORF">DVH24_001449</name>
</gene>
<dbReference type="AlphaFoldDB" id="A0A498K5G4"/>
<keyword evidence="2" id="KW-1185">Reference proteome</keyword>